<geneLocation type="plasmid" evidence="8 9">
    <name>unnamed2</name>
</geneLocation>
<evidence type="ECO:0000256" key="1">
    <source>
        <dbReference type="ARBA" id="ARBA00006620"/>
    </source>
</evidence>
<evidence type="ECO:0000256" key="4">
    <source>
        <dbReference type="ARBA" id="ARBA00022759"/>
    </source>
</evidence>
<dbReference type="Pfam" id="PF07927">
    <property type="entry name" value="HicA_toxin"/>
    <property type="match status" value="1"/>
</dbReference>
<proteinExistence type="inferred from homology"/>
<comment type="similarity">
    <text evidence="1">Belongs to the HicA mRNA interferase family.</text>
</comment>
<sequence length="61" mass="6789">MPMKPAKMIRKLKKAGFVEVPKEGGHKRFVHPDGRMTEVPIHAGELKKGTQDAILRQAGLK</sequence>
<keyword evidence="5" id="KW-0378">Hydrolase</keyword>
<dbReference type="InterPro" id="IPR012933">
    <property type="entry name" value="HicA_mRNA_interferase"/>
</dbReference>
<protein>
    <submittedName>
        <fullName evidence="8">Type II toxin-antitoxin system HicA family toxin</fullName>
    </submittedName>
</protein>
<evidence type="ECO:0000313" key="8">
    <source>
        <dbReference type="EMBL" id="WII29828.1"/>
    </source>
</evidence>
<dbReference type="InterPro" id="IPR038570">
    <property type="entry name" value="HicA_sf"/>
</dbReference>
<keyword evidence="7" id="KW-0346">Stress response</keyword>
<dbReference type="GO" id="GO:0016787">
    <property type="term" value="F:hydrolase activity"/>
    <property type="evidence" value="ECO:0007669"/>
    <property type="project" value="UniProtKB-KW"/>
</dbReference>
<dbReference type="GO" id="GO:0003729">
    <property type="term" value="F:mRNA binding"/>
    <property type="evidence" value="ECO:0007669"/>
    <property type="project" value="InterPro"/>
</dbReference>
<evidence type="ECO:0000256" key="5">
    <source>
        <dbReference type="ARBA" id="ARBA00022801"/>
    </source>
</evidence>
<keyword evidence="4" id="KW-0255">Endonuclease</keyword>
<dbReference type="AlphaFoldDB" id="A0AAX3X871"/>
<evidence type="ECO:0000256" key="2">
    <source>
        <dbReference type="ARBA" id="ARBA00022649"/>
    </source>
</evidence>
<name>A0AAX3X871_9LACO</name>
<keyword evidence="3" id="KW-0540">Nuclease</keyword>
<organism evidence="8 9">
    <name type="scientific">Ligilactobacillus salivarius</name>
    <dbReference type="NCBI Taxonomy" id="1624"/>
    <lineage>
        <taxon>Bacteria</taxon>
        <taxon>Bacillati</taxon>
        <taxon>Bacillota</taxon>
        <taxon>Bacilli</taxon>
        <taxon>Lactobacillales</taxon>
        <taxon>Lactobacillaceae</taxon>
        <taxon>Ligilactobacillus</taxon>
    </lineage>
</organism>
<evidence type="ECO:0000256" key="7">
    <source>
        <dbReference type="ARBA" id="ARBA00023016"/>
    </source>
</evidence>
<dbReference type="Proteomes" id="UP001231316">
    <property type="component" value="Plasmid unnamed2"/>
</dbReference>
<dbReference type="RefSeq" id="WP_003706690.1">
    <property type="nucleotide sequence ID" value="NZ_CP123973.1"/>
</dbReference>
<evidence type="ECO:0000313" key="9">
    <source>
        <dbReference type="Proteomes" id="UP001231316"/>
    </source>
</evidence>
<accession>A0AAX3X871</accession>
<evidence type="ECO:0000256" key="3">
    <source>
        <dbReference type="ARBA" id="ARBA00022722"/>
    </source>
</evidence>
<keyword evidence="6" id="KW-0694">RNA-binding</keyword>
<gene>
    <name evidence="8" type="ORF">QFE45_11225</name>
</gene>
<keyword evidence="8" id="KW-0614">Plasmid</keyword>
<reference evidence="8" key="1">
    <citation type="submission" date="2023-04" db="EMBL/GenBank/DDBJ databases">
        <title>Four porcine-derived lactic acid bacteria strains analyses and their evaluation as potential probiotics based on genomics.</title>
        <authorList>
            <person name="Niu D."/>
        </authorList>
    </citation>
    <scope>NUCLEOTIDE SEQUENCE</scope>
    <source>
        <strain evidence="8">ZSA5</strain>
        <plasmid evidence="8">unnamed2</plasmid>
    </source>
</reference>
<dbReference type="GO" id="GO:0004519">
    <property type="term" value="F:endonuclease activity"/>
    <property type="evidence" value="ECO:0007669"/>
    <property type="project" value="UniProtKB-KW"/>
</dbReference>
<keyword evidence="2" id="KW-1277">Toxin-antitoxin system</keyword>
<dbReference type="Gene3D" id="3.30.920.30">
    <property type="entry name" value="Hypothetical protein"/>
    <property type="match status" value="1"/>
</dbReference>
<dbReference type="EMBL" id="CP123973">
    <property type="protein sequence ID" value="WII29828.1"/>
    <property type="molecule type" value="Genomic_DNA"/>
</dbReference>
<dbReference type="SUPFAM" id="SSF54786">
    <property type="entry name" value="YcfA/nrd intein domain"/>
    <property type="match status" value="1"/>
</dbReference>
<evidence type="ECO:0000256" key="6">
    <source>
        <dbReference type="ARBA" id="ARBA00022884"/>
    </source>
</evidence>